<evidence type="ECO:0000313" key="4">
    <source>
        <dbReference type="EMBL" id="AGH24370.1"/>
    </source>
</evidence>
<sequence length="63" mass="7445">MAVPKKKSSVSRRKIRNVHVKEEMKKSLHNYSICKNCNYVKKKHHICSNCGYYNDTLIYKSLV</sequence>
<keyword evidence="3" id="KW-0687">Ribonucleoprotein</keyword>
<dbReference type="InterPro" id="IPR011332">
    <property type="entry name" value="Ribosomal_zn-bd"/>
</dbReference>
<dbReference type="Pfam" id="PF01783">
    <property type="entry name" value="Ribosomal_L32p"/>
    <property type="match status" value="1"/>
</dbReference>
<dbReference type="SUPFAM" id="SSF57829">
    <property type="entry name" value="Zn-binding ribosomal proteins"/>
    <property type="match status" value="1"/>
</dbReference>
<protein>
    <submittedName>
        <fullName evidence="4">Ribosomal protein L32</fullName>
    </submittedName>
</protein>
<reference evidence="4" key="3">
    <citation type="journal article" date="2013" name="Genome Biol. Evol.">
        <title>Strikingly bacteria-like and gene-rich mitochondrial genomes throughout jakobid protists.</title>
        <authorList>
            <person name="Burger G."/>
            <person name="Gray M.W."/>
            <person name="Forget L."/>
            <person name="Lang B.F."/>
        </authorList>
    </citation>
    <scope>NUCLEOTIDE SEQUENCE</scope>
    <source>
        <strain evidence="4">ATCC 50283</strain>
    </source>
</reference>
<dbReference type="InterPro" id="IPR044957">
    <property type="entry name" value="Ribosomal_bL32_bact"/>
</dbReference>
<evidence type="ECO:0000256" key="3">
    <source>
        <dbReference type="ARBA" id="ARBA00023274"/>
    </source>
</evidence>
<dbReference type="GO" id="GO:0015934">
    <property type="term" value="C:large ribosomal subunit"/>
    <property type="evidence" value="ECO:0007669"/>
    <property type="project" value="InterPro"/>
</dbReference>
<dbReference type="EMBL" id="KC353357">
    <property type="protein sequence ID" value="AGH24370.1"/>
    <property type="molecule type" value="Genomic_DNA"/>
</dbReference>
<dbReference type="AlphaFoldDB" id="M4QE26"/>
<dbReference type="NCBIfam" id="TIGR01031">
    <property type="entry name" value="rpmF_bact"/>
    <property type="match status" value="1"/>
</dbReference>
<dbReference type="InterPro" id="IPR002677">
    <property type="entry name" value="Ribosomal_bL32"/>
</dbReference>
<reference evidence="4" key="1">
    <citation type="journal article" date="2004" name="RNA">
        <title>Mitochondrial 3' tRNA editing in the jakobid Seculamonas ecuadoriensis: a novel mechanism and implications for tRNA processing.</title>
        <authorList>
            <person name="Leigh J."/>
            <person name="Lang B.F."/>
        </authorList>
    </citation>
    <scope>NUCLEOTIDE SEQUENCE</scope>
    <source>
        <strain evidence="4">ATCC 50283</strain>
    </source>
</reference>
<name>M4QE26_RECAM</name>
<geneLocation type="mitochondrion" evidence="4"/>
<evidence type="ECO:0000256" key="2">
    <source>
        <dbReference type="ARBA" id="ARBA00022980"/>
    </source>
</evidence>
<dbReference type="PANTHER" id="PTHR35534:SF1">
    <property type="entry name" value="LARGE RIBOSOMAL SUBUNIT PROTEIN BL32"/>
    <property type="match status" value="1"/>
</dbReference>
<dbReference type="HAMAP" id="MF_00340">
    <property type="entry name" value="Ribosomal_bL32"/>
    <property type="match status" value="1"/>
</dbReference>
<evidence type="ECO:0000256" key="1">
    <source>
        <dbReference type="ARBA" id="ARBA00008560"/>
    </source>
</evidence>
<proteinExistence type="inferred from homology"/>
<gene>
    <name evidence="4" type="primary">rpl32</name>
</gene>
<keyword evidence="4" id="KW-0496">Mitochondrion</keyword>
<keyword evidence="2 4" id="KW-0689">Ribosomal protein</keyword>
<dbReference type="GO" id="GO:0006412">
    <property type="term" value="P:translation"/>
    <property type="evidence" value="ECO:0007669"/>
    <property type="project" value="InterPro"/>
</dbReference>
<organism evidence="4">
    <name type="scientific">Reclinomonas americana ATCC 50283</name>
    <dbReference type="NCBI Taxonomy" id="1295594"/>
    <lineage>
        <taxon>Eukaryota</taxon>
        <taxon>Discoba</taxon>
        <taxon>Jakobida</taxon>
        <taxon>Histionina</taxon>
        <taxon>Histionidae</taxon>
        <taxon>Reclinomonas</taxon>
    </lineage>
</organism>
<reference evidence="4" key="2">
    <citation type="journal article" date="2006" name="RNA">
        <title>Hybrid E. coli--Mitochondrial ribonuclease P RNAs are catalytically active.</title>
        <authorList>
            <person name="Seif E."/>
            <person name="Cadieux A."/>
            <person name="Lang B.F."/>
        </authorList>
    </citation>
    <scope>NUCLEOTIDE SEQUENCE</scope>
    <source>
        <strain evidence="4">ATCC 50283</strain>
    </source>
</reference>
<comment type="similarity">
    <text evidence="1">Belongs to the bacterial ribosomal protein bL32 family.</text>
</comment>
<accession>M4QE26</accession>
<dbReference type="GO" id="GO:0003735">
    <property type="term" value="F:structural constituent of ribosome"/>
    <property type="evidence" value="ECO:0007669"/>
    <property type="project" value="InterPro"/>
</dbReference>
<dbReference type="PANTHER" id="PTHR35534">
    <property type="entry name" value="50S RIBOSOMAL PROTEIN L32"/>
    <property type="match status" value="1"/>
</dbReference>